<dbReference type="PROSITE" id="PS00108">
    <property type="entry name" value="PROTEIN_KINASE_ST"/>
    <property type="match status" value="1"/>
</dbReference>
<dbReference type="InterPro" id="IPR011009">
    <property type="entry name" value="Kinase-like_dom_sf"/>
</dbReference>
<evidence type="ECO:0000313" key="16">
    <source>
        <dbReference type="WormBase" id="SRAE_2000023400"/>
    </source>
</evidence>
<dbReference type="GO" id="GO:0004693">
    <property type="term" value="F:cyclin-dependent protein serine/threonine kinase activity"/>
    <property type="evidence" value="ECO:0007669"/>
    <property type="project" value="TreeGrafter"/>
</dbReference>
<dbReference type="InterPro" id="IPR050108">
    <property type="entry name" value="CDK"/>
</dbReference>
<dbReference type="STRING" id="34506.A0A090LDF5"/>
<keyword evidence="8" id="KW-0539">Nucleus</keyword>
<dbReference type="Proteomes" id="UP000035682">
    <property type="component" value="Unplaced"/>
</dbReference>
<dbReference type="SUPFAM" id="SSF56112">
    <property type="entry name" value="Protein kinase-like (PK-like)"/>
    <property type="match status" value="1"/>
</dbReference>
<dbReference type="PANTHER" id="PTHR24056">
    <property type="entry name" value="CELL DIVISION PROTEIN KINASE"/>
    <property type="match status" value="1"/>
</dbReference>
<dbReference type="GO" id="GO:0002119">
    <property type="term" value="P:nematode larval development"/>
    <property type="evidence" value="ECO:0007669"/>
    <property type="project" value="EnsemblMetazoa"/>
</dbReference>
<dbReference type="GO" id="GO:0008353">
    <property type="term" value="F:RNA polymerase II CTD heptapeptide repeat kinase activity"/>
    <property type="evidence" value="ECO:0007669"/>
    <property type="project" value="TreeGrafter"/>
</dbReference>
<dbReference type="FunFam" id="1.10.510.10:FF:000624">
    <property type="entry name" value="Mitogen-activated protein kinase"/>
    <property type="match status" value="1"/>
</dbReference>
<dbReference type="EMBL" id="LN609529">
    <property type="protein sequence ID" value="CEF65555.1"/>
    <property type="molecule type" value="Genomic_DNA"/>
</dbReference>
<comment type="similarity">
    <text evidence="2">Belongs to the protein kinase superfamily. CMGC Ser/Thr protein kinase family. CDC2/CDKX subfamily.</text>
</comment>
<gene>
    <name evidence="13 15 16" type="ORF">SRAE_2000023400</name>
</gene>
<dbReference type="InterPro" id="IPR000719">
    <property type="entry name" value="Prot_kinase_dom"/>
</dbReference>
<dbReference type="GeneID" id="36377919"/>
<dbReference type="GO" id="GO:0005634">
    <property type="term" value="C:nucleus"/>
    <property type="evidence" value="ECO:0007669"/>
    <property type="project" value="UniProtKB-SubCell"/>
</dbReference>
<dbReference type="AlphaFoldDB" id="A0A090LDF5"/>
<dbReference type="PROSITE" id="PS50011">
    <property type="entry name" value="PROTEIN_KINASE_DOM"/>
    <property type="match status" value="1"/>
</dbReference>
<dbReference type="CTD" id="36377919"/>
<dbReference type="PROSITE" id="PS00107">
    <property type="entry name" value="PROTEIN_KINASE_ATP"/>
    <property type="match status" value="1"/>
</dbReference>
<evidence type="ECO:0000313" key="15">
    <source>
        <dbReference type="WBParaSite" id="SRAE_2000023400.1"/>
    </source>
</evidence>
<evidence type="ECO:0000256" key="5">
    <source>
        <dbReference type="ARBA" id="ARBA00022741"/>
    </source>
</evidence>
<feature type="region of interest" description="Disordered" evidence="11">
    <location>
        <begin position="415"/>
        <end position="436"/>
    </location>
</feature>
<evidence type="ECO:0000256" key="7">
    <source>
        <dbReference type="ARBA" id="ARBA00022840"/>
    </source>
</evidence>
<keyword evidence="4" id="KW-0808">Transferase</keyword>
<evidence type="ECO:0000313" key="13">
    <source>
        <dbReference type="EMBL" id="CEF65555.1"/>
    </source>
</evidence>
<comment type="subcellular location">
    <subcellularLocation>
        <location evidence="1">Nucleus</location>
    </subcellularLocation>
</comment>
<sequence>MVKNTEYYTINAEDTMNSFPFKSNEVTIGQKREHPDKELARKSAAPKLFITEEMKKYVRNYQFPLMSKLSDKYKKIEKIGEGTFGLVFKGKCLKTNKDVALKKIIVDPTKDDGFPITALREIKYLQMVKNENVTELLEVVSEDDKDTDGKYKLCSSFYLVLAFCDHDLCAIIAHNKTIKLTIPEIKKMSKDLFNGLYAIHGSKLLHRDLKSANILLSSEKGGTLKIADFGLSRLHTVSKNEKQLYTNRVVTLWYRAPELLLGERQYDGAIDMWSAGCILSEFFIDDRALFTGNVETEVIEKIVRECGSINPESMPNCQSLDNYKKFNLPQGVKRRIQNTLGQKVKDQNIMSVIDNLLTLDPKKRMTADKALDHDMFFHYPMPAEDLRELFGRIKGKHFYEFTTGSGAHIKNMKNNFKNAPQQGPKGKSQLASGRKGDAFIDHVF</sequence>
<evidence type="ECO:0000256" key="11">
    <source>
        <dbReference type="SAM" id="MobiDB-lite"/>
    </source>
</evidence>
<dbReference type="WormBase" id="SRAE_2000023400">
    <property type="protein sequence ID" value="SRP03611"/>
    <property type="gene ID" value="WBGene00260425"/>
</dbReference>
<keyword evidence="6 13" id="KW-0418">Kinase</keyword>
<evidence type="ECO:0000256" key="4">
    <source>
        <dbReference type="ARBA" id="ARBA00022679"/>
    </source>
</evidence>
<dbReference type="InterPro" id="IPR017441">
    <property type="entry name" value="Protein_kinase_ATP_BS"/>
</dbReference>
<dbReference type="GO" id="GO:0009792">
    <property type="term" value="P:embryo development ending in birth or egg hatching"/>
    <property type="evidence" value="ECO:0007669"/>
    <property type="project" value="EnsemblMetazoa"/>
</dbReference>
<dbReference type="InterPro" id="IPR008271">
    <property type="entry name" value="Ser/Thr_kinase_AS"/>
</dbReference>
<evidence type="ECO:0000259" key="12">
    <source>
        <dbReference type="PROSITE" id="PS50011"/>
    </source>
</evidence>
<dbReference type="GO" id="GO:0007281">
    <property type="term" value="P:germ cell development"/>
    <property type="evidence" value="ECO:0007669"/>
    <property type="project" value="EnsemblMetazoa"/>
</dbReference>
<keyword evidence="14" id="KW-1185">Reference proteome</keyword>
<dbReference type="OrthoDB" id="204883at2759"/>
<keyword evidence="5 9" id="KW-0547">Nucleotide-binding</keyword>
<keyword evidence="3 10" id="KW-0723">Serine/threonine-protein kinase</keyword>
<evidence type="ECO:0000256" key="10">
    <source>
        <dbReference type="RuleBase" id="RU000304"/>
    </source>
</evidence>
<evidence type="ECO:0000256" key="9">
    <source>
        <dbReference type="PROSITE-ProRule" id="PRU10141"/>
    </source>
</evidence>
<proteinExistence type="inferred from homology"/>
<evidence type="ECO:0000256" key="2">
    <source>
        <dbReference type="ARBA" id="ARBA00006485"/>
    </source>
</evidence>
<name>A0A090LDF5_STRRB</name>
<reference evidence="13 14" key="1">
    <citation type="submission" date="2014-09" db="EMBL/GenBank/DDBJ databases">
        <authorList>
            <person name="Martin A.A."/>
        </authorList>
    </citation>
    <scope>NUCLEOTIDE SEQUENCE</scope>
    <source>
        <strain evidence="14">ED321</strain>
        <strain evidence="13">ED321 Heterogonic</strain>
    </source>
</reference>
<dbReference type="Pfam" id="PF00069">
    <property type="entry name" value="Pkinase"/>
    <property type="match status" value="1"/>
</dbReference>
<evidence type="ECO:0000256" key="3">
    <source>
        <dbReference type="ARBA" id="ARBA00022527"/>
    </source>
</evidence>
<dbReference type="RefSeq" id="XP_024504755.1">
    <property type="nucleotide sequence ID" value="XM_024651038.1"/>
</dbReference>
<dbReference type="GO" id="GO:0000791">
    <property type="term" value="C:euchromatin"/>
    <property type="evidence" value="ECO:0007669"/>
    <property type="project" value="EnsemblMetazoa"/>
</dbReference>
<dbReference type="WBParaSite" id="SRAE_2000023400.1">
    <property type="protein sequence ID" value="SRAE_2000023400.1"/>
    <property type="gene ID" value="WBGene00260425"/>
</dbReference>
<evidence type="ECO:0000256" key="1">
    <source>
        <dbReference type="ARBA" id="ARBA00004123"/>
    </source>
</evidence>
<evidence type="ECO:0000256" key="6">
    <source>
        <dbReference type="ARBA" id="ARBA00022777"/>
    </source>
</evidence>
<feature type="binding site" evidence="9">
    <location>
        <position position="102"/>
    </location>
    <ligand>
        <name>ATP</name>
        <dbReference type="ChEBI" id="CHEBI:30616"/>
    </ligand>
</feature>
<dbReference type="Gene3D" id="3.30.200.20">
    <property type="entry name" value="Phosphorylase Kinase, domain 1"/>
    <property type="match status" value="1"/>
</dbReference>
<evidence type="ECO:0000256" key="8">
    <source>
        <dbReference type="ARBA" id="ARBA00023242"/>
    </source>
</evidence>
<accession>A0A090LDF5</accession>
<dbReference type="PANTHER" id="PTHR24056:SF233">
    <property type="entry name" value="CYCLIN-DEPENDENT KINASE 9"/>
    <property type="match status" value="1"/>
</dbReference>
<evidence type="ECO:0000313" key="14">
    <source>
        <dbReference type="Proteomes" id="UP000035682"/>
    </source>
</evidence>
<dbReference type="OMA" id="QVKYYME"/>
<organism evidence="13">
    <name type="scientific">Strongyloides ratti</name>
    <name type="common">Parasitic roundworm</name>
    <dbReference type="NCBI Taxonomy" id="34506"/>
    <lineage>
        <taxon>Eukaryota</taxon>
        <taxon>Metazoa</taxon>
        <taxon>Ecdysozoa</taxon>
        <taxon>Nematoda</taxon>
        <taxon>Chromadorea</taxon>
        <taxon>Rhabditida</taxon>
        <taxon>Tylenchina</taxon>
        <taxon>Panagrolaimomorpha</taxon>
        <taxon>Strongyloidoidea</taxon>
        <taxon>Strongyloididae</taxon>
        <taxon>Strongyloides</taxon>
    </lineage>
</organism>
<keyword evidence="7 9" id="KW-0067">ATP-binding</keyword>
<protein>
    <submittedName>
        <fullName evidence="13 15">Cyclin-dependent kinase 9</fullName>
    </submittedName>
</protein>
<reference evidence="15" key="2">
    <citation type="submission" date="2020-12" db="UniProtKB">
        <authorList>
            <consortium name="WormBaseParasite"/>
        </authorList>
    </citation>
    <scope>IDENTIFICATION</scope>
</reference>
<feature type="domain" description="Protein kinase" evidence="12">
    <location>
        <begin position="73"/>
        <end position="376"/>
    </location>
</feature>
<dbReference type="Gene3D" id="1.10.510.10">
    <property type="entry name" value="Transferase(Phosphotransferase) domain 1"/>
    <property type="match status" value="1"/>
</dbReference>
<dbReference type="SMART" id="SM00220">
    <property type="entry name" value="S_TKc"/>
    <property type="match status" value="1"/>
</dbReference>
<dbReference type="GO" id="GO:0005524">
    <property type="term" value="F:ATP binding"/>
    <property type="evidence" value="ECO:0007669"/>
    <property type="project" value="UniProtKB-UniRule"/>
</dbReference>